<comment type="caution">
    <text evidence="1">The sequence shown here is derived from an EMBL/GenBank/DDBJ whole genome shotgun (WGS) entry which is preliminary data.</text>
</comment>
<organism evidence="1 2">
    <name type="scientific">Lederbergia galactosidilytica</name>
    <dbReference type="NCBI Taxonomy" id="217031"/>
    <lineage>
        <taxon>Bacteria</taxon>
        <taxon>Bacillati</taxon>
        <taxon>Bacillota</taxon>
        <taxon>Bacilli</taxon>
        <taxon>Bacillales</taxon>
        <taxon>Bacillaceae</taxon>
        <taxon>Lederbergia</taxon>
    </lineage>
</organism>
<evidence type="ECO:0000313" key="2">
    <source>
        <dbReference type="Proteomes" id="UP000077881"/>
    </source>
</evidence>
<dbReference type="RefSeq" id="WP_064468266.1">
    <property type="nucleotide sequence ID" value="NZ_LDJR01000052.1"/>
</dbReference>
<dbReference type="STRING" id="217031.ABB05_12900"/>
<protein>
    <submittedName>
        <fullName evidence="1">Uncharacterized protein</fullName>
    </submittedName>
</protein>
<gene>
    <name evidence="1" type="ORF">ABB05_12900</name>
</gene>
<dbReference type="OrthoDB" id="2944051at2"/>
<accession>A0A177ZQQ3</accession>
<proteinExistence type="predicted"/>
<dbReference type="Proteomes" id="UP000077881">
    <property type="component" value="Unassembled WGS sequence"/>
</dbReference>
<keyword evidence="2" id="KW-1185">Reference proteome</keyword>
<dbReference type="AlphaFoldDB" id="A0A177ZQQ3"/>
<reference evidence="1 2" key="1">
    <citation type="submission" date="2015-05" db="EMBL/GenBank/DDBJ databases">
        <title>Comparison of genome.</title>
        <authorList>
            <person name="Zheng Z."/>
            <person name="Sun M."/>
        </authorList>
    </citation>
    <scope>NUCLEOTIDE SEQUENCE [LARGE SCALE GENOMIC DNA]</scope>
    <source>
        <strain evidence="1 2">G25-74</strain>
    </source>
</reference>
<sequence length="142" mass="16537">MAELRYKYITDEDYERAAAYGINRELLNQRVRVYGFDVETAISWPKGKKRNEVLTDEQREIAKKNGLTIYTISTRVNTLGWPLEKAINTPIDKMDPTWRKYRELAKKNGIHLSALTARVNRGWSMERAATTPPDTKHRRKIG</sequence>
<name>A0A177ZQQ3_9BACI</name>
<dbReference type="EMBL" id="LDJR01000052">
    <property type="protein sequence ID" value="OAK70074.1"/>
    <property type="molecule type" value="Genomic_DNA"/>
</dbReference>
<dbReference type="PATRIC" id="fig|217031.6.peg.2773"/>
<evidence type="ECO:0000313" key="1">
    <source>
        <dbReference type="EMBL" id="OAK70074.1"/>
    </source>
</evidence>